<evidence type="ECO:0000256" key="1">
    <source>
        <dbReference type="ARBA" id="ARBA00004141"/>
    </source>
</evidence>
<evidence type="ECO:0000256" key="4">
    <source>
        <dbReference type="ARBA" id="ARBA00023136"/>
    </source>
</evidence>
<keyword evidence="7" id="KW-1185">Reference proteome</keyword>
<dbReference type="GO" id="GO:0016020">
    <property type="term" value="C:membrane"/>
    <property type="evidence" value="ECO:0007669"/>
    <property type="project" value="UniProtKB-SubCell"/>
</dbReference>
<dbReference type="Proteomes" id="UP000199032">
    <property type="component" value="Unassembled WGS sequence"/>
</dbReference>
<name>A0A0S4L9W6_9BACT</name>
<evidence type="ECO:0000256" key="2">
    <source>
        <dbReference type="ARBA" id="ARBA00022692"/>
    </source>
</evidence>
<sequence length="359" mass="38773">MGRDSRHFTFRSLSQFIHHHLLWFLIGAYTLSAIWPTAGLWIRHISFGDLRIVNETLHVSLLLLLLATLMFNAGLGVKSSHLRSLAKKTGVLSAGLTANLIIPMAYIYLVTLIMRLWYEPDEAQHILVGLALVAAMPIAGASTAWAQNSNGNLALSLGLVLASTLLSPVLTPVALYTFGEMATEEYEQVIHTIAAYGSGAFLGLWIVLPSLLGLAMRFVVPEATLTAIMPFIKLINAVVLLLLNYSNGSVSLPQAVADRDYDFLAVTLAITAGLCITAFSAGYGLSRLFKVDDAEQVSLMYGLGMNNNGTGLVLASLVLASYPQVMVPIIFYNLIQHLVAGGVHEVMGRKFEDQKAAGS</sequence>
<dbReference type="Pfam" id="PF01758">
    <property type="entry name" value="SBF"/>
    <property type="match status" value="1"/>
</dbReference>
<gene>
    <name evidence="6" type="ORF">COMA1_10728</name>
</gene>
<evidence type="ECO:0000313" key="6">
    <source>
        <dbReference type="EMBL" id="CUS32614.1"/>
    </source>
</evidence>
<dbReference type="PANTHER" id="PTHR10361">
    <property type="entry name" value="SODIUM-BILE ACID COTRANSPORTER"/>
    <property type="match status" value="1"/>
</dbReference>
<feature type="transmembrane region" description="Helical" evidence="5">
    <location>
        <begin position="224"/>
        <end position="243"/>
    </location>
</feature>
<dbReference type="EMBL" id="CZQA01000001">
    <property type="protein sequence ID" value="CUS32614.1"/>
    <property type="molecule type" value="Genomic_DNA"/>
</dbReference>
<dbReference type="OrthoDB" id="185500at2"/>
<dbReference type="Gene3D" id="1.20.1530.20">
    <property type="match status" value="1"/>
</dbReference>
<comment type="subcellular location">
    <subcellularLocation>
        <location evidence="1">Membrane</location>
        <topology evidence="1">Multi-pass membrane protein</topology>
    </subcellularLocation>
</comment>
<reference evidence="6 7" key="1">
    <citation type="submission" date="2015-10" db="EMBL/GenBank/DDBJ databases">
        <authorList>
            <person name="Gilbert D.G."/>
        </authorList>
    </citation>
    <scope>NUCLEOTIDE SEQUENCE [LARGE SCALE GENOMIC DNA]</scope>
    <source>
        <strain evidence="6">COMA1</strain>
    </source>
</reference>
<feature type="transmembrane region" description="Helical" evidence="5">
    <location>
        <begin position="190"/>
        <end position="212"/>
    </location>
</feature>
<feature type="transmembrane region" description="Helical" evidence="5">
    <location>
        <begin position="263"/>
        <end position="285"/>
    </location>
</feature>
<organism evidence="6 7">
    <name type="scientific">Candidatus Nitrospira nitrosa</name>
    <dbReference type="NCBI Taxonomy" id="1742972"/>
    <lineage>
        <taxon>Bacteria</taxon>
        <taxon>Pseudomonadati</taxon>
        <taxon>Nitrospirota</taxon>
        <taxon>Nitrospiria</taxon>
        <taxon>Nitrospirales</taxon>
        <taxon>Nitrospiraceae</taxon>
        <taxon>Nitrospira</taxon>
    </lineage>
</organism>
<dbReference type="InterPro" id="IPR038770">
    <property type="entry name" value="Na+/solute_symporter_sf"/>
</dbReference>
<dbReference type="InterPro" id="IPR004710">
    <property type="entry name" value="Bilac:Na_transpt"/>
</dbReference>
<dbReference type="STRING" id="1742972.COMA1_10728"/>
<feature type="transmembrane region" description="Helical" evidence="5">
    <location>
        <begin position="153"/>
        <end position="178"/>
    </location>
</feature>
<dbReference type="PANTHER" id="PTHR10361:SF28">
    <property type="entry name" value="P3 PROTEIN-RELATED"/>
    <property type="match status" value="1"/>
</dbReference>
<keyword evidence="2 5" id="KW-0812">Transmembrane</keyword>
<protein>
    <submittedName>
        <fullName evidence="6">Sodium-dependent transporter</fullName>
    </submittedName>
</protein>
<feature type="transmembrane region" description="Helical" evidence="5">
    <location>
        <begin position="89"/>
        <end position="114"/>
    </location>
</feature>
<evidence type="ECO:0000313" key="7">
    <source>
        <dbReference type="Proteomes" id="UP000199032"/>
    </source>
</evidence>
<dbReference type="RefSeq" id="WP_090743814.1">
    <property type="nucleotide sequence ID" value="NZ_CZQA01000001.1"/>
</dbReference>
<evidence type="ECO:0000256" key="5">
    <source>
        <dbReference type="SAM" id="Phobius"/>
    </source>
</evidence>
<feature type="transmembrane region" description="Helical" evidence="5">
    <location>
        <begin position="57"/>
        <end position="77"/>
    </location>
</feature>
<evidence type="ECO:0000256" key="3">
    <source>
        <dbReference type="ARBA" id="ARBA00022989"/>
    </source>
</evidence>
<accession>A0A0S4L9W6</accession>
<keyword evidence="4 5" id="KW-0472">Membrane</keyword>
<dbReference type="InterPro" id="IPR002657">
    <property type="entry name" value="BilAc:Na_symport/Acr3"/>
</dbReference>
<feature type="transmembrane region" description="Helical" evidence="5">
    <location>
        <begin position="126"/>
        <end position="146"/>
    </location>
</feature>
<keyword evidence="3 5" id="KW-1133">Transmembrane helix</keyword>
<dbReference type="AlphaFoldDB" id="A0A0S4L9W6"/>
<feature type="transmembrane region" description="Helical" evidence="5">
    <location>
        <begin position="21"/>
        <end position="42"/>
    </location>
</feature>
<proteinExistence type="predicted"/>